<accession>A0AAV5UJF6</accession>
<gene>
    <name evidence="4" type="ORF">PENTCL1PPCAC_28189</name>
</gene>
<evidence type="ECO:0000256" key="1">
    <source>
        <dbReference type="ARBA" id="ARBA00023157"/>
    </source>
</evidence>
<dbReference type="AlphaFoldDB" id="A0AAV5UJF6"/>
<sequence length="70" mass="7769">GDSGGPLMMKASDGRWFQIGITSFGDNNWETKSASGVYTDVRKYCEWISETTDGEVKCQEETVALQDVEI</sequence>
<comment type="caution">
    <text evidence="4">The sequence shown here is derived from an EMBL/GenBank/DDBJ whole genome shotgun (WGS) entry which is preliminary data.</text>
</comment>
<proteinExistence type="inferred from homology"/>
<dbReference type="InterPro" id="IPR001254">
    <property type="entry name" value="Trypsin_dom"/>
</dbReference>
<reference evidence="4" key="1">
    <citation type="submission" date="2023-10" db="EMBL/GenBank/DDBJ databases">
        <title>Genome assembly of Pristionchus species.</title>
        <authorList>
            <person name="Yoshida K."/>
            <person name="Sommer R.J."/>
        </authorList>
    </citation>
    <scope>NUCLEOTIDE SEQUENCE</scope>
    <source>
        <strain evidence="4">RS0144</strain>
    </source>
</reference>
<dbReference type="Pfam" id="PF00089">
    <property type="entry name" value="Trypsin"/>
    <property type="match status" value="1"/>
</dbReference>
<evidence type="ECO:0000313" key="4">
    <source>
        <dbReference type="EMBL" id="GMT06015.1"/>
    </source>
</evidence>
<comment type="similarity">
    <text evidence="2">Belongs to the peptidase S1 family. CLIP subfamily.</text>
</comment>
<dbReference type="SUPFAM" id="SSF50494">
    <property type="entry name" value="Trypsin-like serine proteases"/>
    <property type="match status" value="1"/>
</dbReference>
<feature type="non-terminal residue" evidence="4">
    <location>
        <position position="1"/>
    </location>
</feature>
<dbReference type="InterPro" id="IPR051487">
    <property type="entry name" value="Ser/Thr_Proteases_Immune/Dev"/>
</dbReference>
<evidence type="ECO:0000313" key="5">
    <source>
        <dbReference type="Proteomes" id="UP001432027"/>
    </source>
</evidence>
<organism evidence="4 5">
    <name type="scientific">Pristionchus entomophagus</name>
    <dbReference type="NCBI Taxonomy" id="358040"/>
    <lineage>
        <taxon>Eukaryota</taxon>
        <taxon>Metazoa</taxon>
        <taxon>Ecdysozoa</taxon>
        <taxon>Nematoda</taxon>
        <taxon>Chromadorea</taxon>
        <taxon>Rhabditida</taxon>
        <taxon>Rhabditina</taxon>
        <taxon>Diplogasteromorpha</taxon>
        <taxon>Diplogasteroidea</taxon>
        <taxon>Neodiplogasteridae</taxon>
        <taxon>Pristionchus</taxon>
    </lineage>
</organism>
<dbReference type="GO" id="GO:0004252">
    <property type="term" value="F:serine-type endopeptidase activity"/>
    <property type="evidence" value="ECO:0007669"/>
    <property type="project" value="InterPro"/>
</dbReference>
<evidence type="ECO:0000259" key="3">
    <source>
        <dbReference type="Pfam" id="PF00089"/>
    </source>
</evidence>
<dbReference type="Proteomes" id="UP001432027">
    <property type="component" value="Unassembled WGS sequence"/>
</dbReference>
<dbReference type="EMBL" id="BTSX01000006">
    <property type="protein sequence ID" value="GMT06015.1"/>
    <property type="molecule type" value="Genomic_DNA"/>
</dbReference>
<feature type="non-terminal residue" evidence="4">
    <location>
        <position position="70"/>
    </location>
</feature>
<dbReference type="InterPro" id="IPR043504">
    <property type="entry name" value="Peptidase_S1_PA_chymotrypsin"/>
</dbReference>
<protein>
    <recommendedName>
        <fullName evidence="3">Peptidase S1 domain-containing protein</fullName>
    </recommendedName>
</protein>
<keyword evidence="5" id="KW-1185">Reference proteome</keyword>
<feature type="domain" description="Peptidase S1" evidence="3">
    <location>
        <begin position="1"/>
        <end position="48"/>
    </location>
</feature>
<evidence type="ECO:0000256" key="2">
    <source>
        <dbReference type="ARBA" id="ARBA00024195"/>
    </source>
</evidence>
<dbReference type="PANTHER" id="PTHR24256">
    <property type="entry name" value="TRYPTASE-RELATED"/>
    <property type="match status" value="1"/>
</dbReference>
<keyword evidence="1" id="KW-1015">Disulfide bond</keyword>
<name>A0AAV5UJF6_9BILA</name>
<dbReference type="GO" id="GO:0006508">
    <property type="term" value="P:proteolysis"/>
    <property type="evidence" value="ECO:0007669"/>
    <property type="project" value="InterPro"/>
</dbReference>
<dbReference type="InterPro" id="IPR009003">
    <property type="entry name" value="Peptidase_S1_PA"/>
</dbReference>
<dbReference type="Gene3D" id="2.40.10.10">
    <property type="entry name" value="Trypsin-like serine proteases"/>
    <property type="match status" value="1"/>
</dbReference>